<organism evidence="2 3">
    <name type="scientific">Methanosarcina acetivorans</name>
    <dbReference type="NCBI Taxonomy" id="2214"/>
    <lineage>
        <taxon>Archaea</taxon>
        <taxon>Methanobacteriati</taxon>
        <taxon>Methanobacteriota</taxon>
        <taxon>Stenosarchaea group</taxon>
        <taxon>Methanomicrobia</taxon>
        <taxon>Methanosarcinales</taxon>
        <taxon>Methanosarcinaceae</taxon>
        <taxon>Methanosarcina</taxon>
    </lineage>
</organism>
<evidence type="ECO:0000313" key="3">
    <source>
        <dbReference type="Proteomes" id="UP000600774"/>
    </source>
</evidence>
<dbReference type="GeneID" id="43445965"/>
<evidence type="ECO:0000313" key="2">
    <source>
        <dbReference type="EMBL" id="HIH93065.1"/>
    </source>
</evidence>
<protein>
    <submittedName>
        <fullName evidence="2">Uncharacterized protein</fullName>
    </submittedName>
</protein>
<feature type="region of interest" description="Disordered" evidence="1">
    <location>
        <begin position="1"/>
        <end position="48"/>
    </location>
</feature>
<dbReference type="AlphaFoldDB" id="A0A832W992"/>
<dbReference type="Proteomes" id="UP000600774">
    <property type="component" value="Unassembled WGS sequence"/>
</dbReference>
<reference evidence="2" key="1">
    <citation type="journal article" date="2020" name="bioRxiv">
        <title>A rank-normalized archaeal taxonomy based on genome phylogeny resolves widespread incomplete and uneven classifications.</title>
        <authorList>
            <person name="Rinke C."/>
            <person name="Chuvochina M."/>
            <person name="Mussig A.J."/>
            <person name="Chaumeil P.-A."/>
            <person name="Waite D.W."/>
            <person name="Whitman W.B."/>
            <person name="Parks D.H."/>
            <person name="Hugenholtz P."/>
        </authorList>
    </citation>
    <scope>NUCLEOTIDE SEQUENCE</scope>
    <source>
        <strain evidence="2">UBA8876</strain>
    </source>
</reference>
<comment type="caution">
    <text evidence="2">The sequence shown here is derived from an EMBL/GenBank/DDBJ whole genome shotgun (WGS) entry which is preliminary data.</text>
</comment>
<dbReference type="EMBL" id="DUJU01000037">
    <property type="protein sequence ID" value="HIH93065.1"/>
    <property type="molecule type" value="Genomic_DNA"/>
</dbReference>
<name>A0A832W992_9EURY</name>
<accession>A0A832W992</accession>
<sequence>MSAAKKTSCCCTASATPRKSPISCDPEAKLGLQSHNPAAGTKTAQYNE</sequence>
<dbReference type="RefSeq" id="WP_157860071.1">
    <property type="nucleotide sequence ID" value="NZ_DUJU01000037.1"/>
</dbReference>
<gene>
    <name evidence="2" type="ORF">HA338_03165</name>
</gene>
<proteinExistence type="predicted"/>
<evidence type="ECO:0000256" key="1">
    <source>
        <dbReference type="SAM" id="MobiDB-lite"/>
    </source>
</evidence>